<proteinExistence type="predicted"/>
<reference evidence="1 2" key="1">
    <citation type="submission" date="2006-02" db="EMBL/GenBank/DDBJ databases">
        <authorList>
            <person name="Waterbury J."/>
            <person name="Ferriera S."/>
            <person name="Johnson J."/>
            <person name="Kravitz S."/>
            <person name="Halpern A."/>
            <person name="Remington K."/>
            <person name="Beeson K."/>
            <person name="Tran B."/>
            <person name="Rogers Y.-H."/>
            <person name="Friedman R."/>
            <person name="Venter J.C."/>
        </authorList>
    </citation>
    <scope>NUCLEOTIDE SEQUENCE [LARGE SCALE GENOMIC DNA]</scope>
    <source>
        <strain evidence="1 2">Nb-231</strain>
    </source>
</reference>
<gene>
    <name evidence="1" type="ORF">NB231_09838</name>
</gene>
<dbReference type="EMBL" id="AAOF01000002">
    <property type="protein sequence ID" value="EAR22744.1"/>
    <property type="molecule type" value="Genomic_DNA"/>
</dbReference>
<evidence type="ECO:0000313" key="2">
    <source>
        <dbReference type="Proteomes" id="UP000003374"/>
    </source>
</evidence>
<comment type="caution">
    <text evidence="1">The sequence shown here is derived from an EMBL/GenBank/DDBJ whole genome shotgun (WGS) entry which is preliminary data.</text>
</comment>
<accession>A4BNE5</accession>
<organism evidence="1 2">
    <name type="scientific">Nitrococcus mobilis Nb-231</name>
    <dbReference type="NCBI Taxonomy" id="314278"/>
    <lineage>
        <taxon>Bacteria</taxon>
        <taxon>Pseudomonadati</taxon>
        <taxon>Pseudomonadota</taxon>
        <taxon>Gammaproteobacteria</taxon>
        <taxon>Chromatiales</taxon>
        <taxon>Ectothiorhodospiraceae</taxon>
        <taxon>Nitrococcus</taxon>
    </lineage>
</organism>
<protein>
    <submittedName>
        <fullName evidence="1">Uncharacterized protein</fullName>
    </submittedName>
</protein>
<dbReference type="HOGENOM" id="CLU_2771696_0_0_6"/>
<dbReference type="RefSeq" id="WP_005002023.1">
    <property type="nucleotide sequence ID" value="NZ_CH672427.1"/>
</dbReference>
<dbReference type="AlphaFoldDB" id="A4BNE5"/>
<keyword evidence="2" id="KW-1185">Reference proteome</keyword>
<evidence type="ECO:0000313" key="1">
    <source>
        <dbReference type="EMBL" id="EAR22744.1"/>
    </source>
</evidence>
<dbReference type="STRING" id="314278.NB231_09838"/>
<dbReference type="Proteomes" id="UP000003374">
    <property type="component" value="Unassembled WGS sequence"/>
</dbReference>
<name>A4BNE5_9GAMM</name>
<sequence length="69" mass="7663">MNLHRSGAYAAGWALIQKPGYHARIKLGPAHKDCAFWASIFIGVAAPTQRQALWWLLARRTPAHGVLRS</sequence>